<dbReference type="Pfam" id="PF15136">
    <property type="entry name" value="UPF0449"/>
    <property type="match status" value="1"/>
</dbReference>
<keyword evidence="4" id="KW-1185">Reference proteome</keyword>
<reference evidence="5" key="1">
    <citation type="submission" date="2025-08" db="UniProtKB">
        <authorList>
            <consortium name="RefSeq"/>
        </authorList>
    </citation>
    <scope>IDENTIFICATION</scope>
</reference>
<accession>A0ABM0J876</accession>
<dbReference type="InterPro" id="IPR028227">
    <property type="entry name" value="UPF0449"/>
</dbReference>
<name>A0ABM0J876_ECHTE</name>
<evidence type="ECO:0000256" key="2">
    <source>
        <dbReference type="SAM" id="Coils"/>
    </source>
</evidence>
<feature type="region of interest" description="Disordered" evidence="3">
    <location>
        <begin position="1"/>
        <end position="22"/>
    </location>
</feature>
<keyword evidence="2" id="KW-0175">Coiled coil</keyword>
<sequence length="117" mass="12477">MSSKAKKRVVLPTRPTPPTGEQVLEDVRGASAADPVFTALARLGDFAGPAGRLENPEAQQGLLYQQSQAYVATNQQLQDAVEELRCKCEGLRRAGTELERSVEQVAQTALPTASPSG</sequence>
<dbReference type="RefSeq" id="XP_004717041.1">
    <property type="nucleotide sequence ID" value="XM_004716984.2"/>
</dbReference>
<evidence type="ECO:0000313" key="4">
    <source>
        <dbReference type="Proteomes" id="UP000694863"/>
    </source>
</evidence>
<evidence type="ECO:0000256" key="1">
    <source>
        <dbReference type="ARBA" id="ARBA00006137"/>
    </source>
</evidence>
<organism evidence="4 5">
    <name type="scientific">Echinops telfairi</name>
    <name type="common">Lesser hedgehog tenrec</name>
    <dbReference type="NCBI Taxonomy" id="9371"/>
    <lineage>
        <taxon>Eukaryota</taxon>
        <taxon>Metazoa</taxon>
        <taxon>Chordata</taxon>
        <taxon>Craniata</taxon>
        <taxon>Vertebrata</taxon>
        <taxon>Euteleostomi</taxon>
        <taxon>Mammalia</taxon>
        <taxon>Eutheria</taxon>
        <taxon>Afrotheria</taxon>
        <taxon>Tenrecidae</taxon>
        <taxon>Tenrecinae</taxon>
        <taxon>Echinops</taxon>
    </lineage>
</organism>
<dbReference type="PANTHER" id="PTHR34766:SF1">
    <property type="entry name" value="UPF0449 PROTEIN C19ORF25"/>
    <property type="match status" value="1"/>
</dbReference>
<comment type="similarity">
    <text evidence="1">Belongs to the UPF0449 family.</text>
</comment>
<proteinExistence type="inferred from homology"/>
<evidence type="ECO:0000313" key="5">
    <source>
        <dbReference type="RefSeq" id="XP_004717041.1"/>
    </source>
</evidence>
<evidence type="ECO:0000256" key="3">
    <source>
        <dbReference type="SAM" id="MobiDB-lite"/>
    </source>
</evidence>
<gene>
    <name evidence="5" type="primary">CUNH19orf25</name>
</gene>
<dbReference type="Proteomes" id="UP000694863">
    <property type="component" value="Unplaced"/>
</dbReference>
<protein>
    <submittedName>
        <fullName evidence="5">UPF0449 protein C19orf25 homolog</fullName>
    </submittedName>
</protein>
<dbReference type="GeneID" id="101648330"/>
<dbReference type="PANTHER" id="PTHR34766">
    <property type="entry name" value="UPF0449 PROTEIN C19ORF25"/>
    <property type="match status" value="1"/>
</dbReference>
<feature type="coiled-coil region" evidence="2">
    <location>
        <begin position="67"/>
        <end position="101"/>
    </location>
</feature>